<dbReference type="EMBL" id="MN738924">
    <property type="protein sequence ID" value="QHT31579.1"/>
    <property type="molecule type" value="Genomic_DNA"/>
</dbReference>
<accession>A0A6C0ETC4</accession>
<sequence>MFSMPGLRYNKTIGNNGILKGQKAMPQKDTTSDGTTTFALNRQIYMETFQPSTITNAQKNKKKFYGNRDASQIVANRRVDQIANGSLNSAATSIAFTTVTDRNVERQALHRMRSAGSSVPVKVTNKNITNAPVFH</sequence>
<name>A0A6C0ETC4_9ZZZZ</name>
<reference evidence="1" key="1">
    <citation type="journal article" date="2020" name="Nature">
        <title>Giant virus diversity and host interactions through global metagenomics.</title>
        <authorList>
            <person name="Schulz F."/>
            <person name="Roux S."/>
            <person name="Paez-Espino D."/>
            <person name="Jungbluth S."/>
            <person name="Walsh D.A."/>
            <person name="Denef V.J."/>
            <person name="McMahon K.D."/>
            <person name="Konstantinidis K.T."/>
            <person name="Eloe-Fadrosh E.A."/>
            <person name="Kyrpides N.C."/>
            <person name="Woyke T."/>
        </authorList>
    </citation>
    <scope>NUCLEOTIDE SEQUENCE</scope>
    <source>
        <strain evidence="1">GVMAG-M-3300009155-48</strain>
    </source>
</reference>
<protein>
    <submittedName>
        <fullName evidence="1">Uncharacterized protein</fullName>
    </submittedName>
</protein>
<evidence type="ECO:0000313" key="1">
    <source>
        <dbReference type="EMBL" id="QHT31579.1"/>
    </source>
</evidence>
<organism evidence="1">
    <name type="scientific">viral metagenome</name>
    <dbReference type="NCBI Taxonomy" id="1070528"/>
    <lineage>
        <taxon>unclassified sequences</taxon>
        <taxon>metagenomes</taxon>
        <taxon>organismal metagenomes</taxon>
    </lineage>
</organism>
<dbReference type="AlphaFoldDB" id="A0A6C0ETC4"/>
<proteinExistence type="predicted"/>